<feature type="compositionally biased region" description="Low complexity" evidence="2">
    <location>
        <begin position="269"/>
        <end position="281"/>
    </location>
</feature>
<dbReference type="Gene3D" id="1.10.10.10">
    <property type="entry name" value="Winged helix-like DNA-binding domain superfamily/Winged helix DNA-binding domain"/>
    <property type="match status" value="1"/>
</dbReference>
<reference evidence="3 4" key="1">
    <citation type="submission" date="2018-06" db="EMBL/GenBank/DDBJ databases">
        <authorList>
            <consortium name="Pathogen Informatics"/>
            <person name="Doyle S."/>
        </authorList>
    </citation>
    <scope>NUCLEOTIDE SEQUENCE [LARGE SCALE GENOMIC DNA]</scope>
    <source>
        <strain evidence="3 4">NCTC11227</strain>
    </source>
</reference>
<dbReference type="EMBL" id="UGPW01000002">
    <property type="protein sequence ID" value="STY98559.1"/>
    <property type="molecule type" value="Genomic_DNA"/>
</dbReference>
<evidence type="ECO:0000313" key="4">
    <source>
        <dbReference type="Proteomes" id="UP000255102"/>
    </source>
</evidence>
<accession>A0A378QCB5</accession>
<evidence type="ECO:0000256" key="2">
    <source>
        <dbReference type="SAM" id="MobiDB-lite"/>
    </source>
</evidence>
<keyword evidence="1" id="KW-0175">Coiled coil</keyword>
<dbReference type="SUPFAM" id="SSF46785">
    <property type="entry name" value="Winged helix' DNA-binding domain"/>
    <property type="match status" value="1"/>
</dbReference>
<organism evidence="3 4">
    <name type="scientific">Moraxella ovis</name>
    <dbReference type="NCBI Taxonomy" id="29433"/>
    <lineage>
        <taxon>Bacteria</taxon>
        <taxon>Pseudomonadati</taxon>
        <taxon>Pseudomonadota</taxon>
        <taxon>Gammaproteobacteria</taxon>
        <taxon>Moraxellales</taxon>
        <taxon>Moraxellaceae</taxon>
        <taxon>Moraxella</taxon>
    </lineage>
</organism>
<dbReference type="RefSeq" id="WP_063515061.1">
    <property type="nucleotide sequence ID" value="NZ_CP011159.1"/>
</dbReference>
<dbReference type="Proteomes" id="UP000255102">
    <property type="component" value="Unassembled WGS sequence"/>
</dbReference>
<dbReference type="Pfam" id="PF21205">
    <property type="entry name" value="Rep3_C"/>
    <property type="match status" value="1"/>
</dbReference>
<dbReference type="AlphaFoldDB" id="A0A378QCB5"/>
<proteinExistence type="predicted"/>
<name>A0A378QCB5_9GAMM</name>
<feature type="coiled-coil region" evidence="1">
    <location>
        <begin position="357"/>
        <end position="402"/>
    </location>
</feature>
<feature type="region of interest" description="Disordered" evidence="2">
    <location>
        <begin position="262"/>
        <end position="291"/>
    </location>
</feature>
<gene>
    <name evidence="3" type="ORF">NCTC11227_02235</name>
</gene>
<sequence length="467" mass="53681">MPQKTTKVARNEIKTAQALVHVKHSITINQYKYWFLFLKAYKDALEKDVLEFDDEGFYFIHLSELEKMMGYEISKKFLKQDLESLRKEPIILNYLEKDGKPSSKGSGFLSEWKIKGSRVGFMLPSFVLNVLKGDKDAKEMFLLINWNIFNSFAGKYEAIIYKLCLDYMGLGQMLGYGKTPQMTIDSYREYIGLEKNEYPLFKELNRWTITKPIANINSNELSDIEVEVHYINQGRKVTGLFFTAKYKKGRRPTIRIEQIVGEQNINPPSSNTNADAPATTSDDSHSAAAEKHPAFDGLRIELSVRKIKSYLTKYNEDQIRSIVERANEYLDRSEAQGKSVENIAGVYYKALDEGWDSDRIEKRKAKAEADAKKAEEAAEAKKAALNKKLKEAEEAAKVKAEQDKAILIFESLSEDERQAIVNGILADIPRNQQLLYKSKNAKNDYYKFAPMIFKITDAMKEKYWDMV</sequence>
<feature type="compositionally biased region" description="Basic and acidic residues" evidence="2">
    <location>
        <begin position="282"/>
        <end position="291"/>
    </location>
</feature>
<evidence type="ECO:0000313" key="3">
    <source>
        <dbReference type="EMBL" id="STY98559.1"/>
    </source>
</evidence>
<dbReference type="InterPro" id="IPR036390">
    <property type="entry name" value="WH_DNA-bd_sf"/>
</dbReference>
<dbReference type="InterPro" id="IPR036388">
    <property type="entry name" value="WH-like_DNA-bd_sf"/>
</dbReference>
<protein>
    <submittedName>
        <fullName evidence="3">Protein involved in initiation of plasmid replication</fullName>
    </submittedName>
</protein>
<evidence type="ECO:0000256" key="1">
    <source>
        <dbReference type="SAM" id="Coils"/>
    </source>
</evidence>